<feature type="compositionally biased region" description="Polar residues" evidence="1">
    <location>
        <begin position="27"/>
        <end position="47"/>
    </location>
</feature>
<protein>
    <submittedName>
        <fullName evidence="2">Uncharacterized protein</fullName>
    </submittedName>
</protein>
<reference evidence="2 3" key="1">
    <citation type="submission" date="2019-05" db="EMBL/GenBank/DDBJ databases">
        <title>The Complete Genome Sequence of the n-alkane-degrading Desulfoglaeba alkanexedens ALDC reveals multiple alkylsuccinate synthase gene clusters.</title>
        <authorList>
            <person name="Callaghan A.V."/>
            <person name="Davidova I.A."/>
            <person name="Duncan K.E."/>
            <person name="Morris B."/>
            <person name="McInerney M.J."/>
        </authorList>
    </citation>
    <scope>NUCLEOTIDE SEQUENCE [LARGE SCALE GENOMIC DNA]</scope>
    <source>
        <strain evidence="2 3">ALDC</strain>
    </source>
</reference>
<organism evidence="2 3">
    <name type="scientific">Desulfoglaeba alkanexedens ALDC</name>
    <dbReference type="NCBI Taxonomy" id="980445"/>
    <lineage>
        <taxon>Bacteria</taxon>
        <taxon>Pseudomonadati</taxon>
        <taxon>Thermodesulfobacteriota</taxon>
        <taxon>Syntrophobacteria</taxon>
        <taxon>Syntrophobacterales</taxon>
        <taxon>Syntrophobacteraceae</taxon>
        <taxon>Desulfoglaeba</taxon>
    </lineage>
</organism>
<evidence type="ECO:0000256" key="1">
    <source>
        <dbReference type="SAM" id="MobiDB-lite"/>
    </source>
</evidence>
<evidence type="ECO:0000313" key="2">
    <source>
        <dbReference type="EMBL" id="QCQ21961.1"/>
    </source>
</evidence>
<accession>A0A4V1ERK5</accession>
<sequence>MENTIQKDAFLDFLKGIDITAEGFGTRDTSGSKGNGTQMTETGNASNGDAEKVEKAREEKLERWMSDIKHFIRNINVDQL</sequence>
<dbReference type="AlphaFoldDB" id="A0A4V1ERK5"/>
<feature type="region of interest" description="Disordered" evidence="1">
    <location>
        <begin position="22"/>
        <end position="54"/>
    </location>
</feature>
<evidence type="ECO:0000313" key="3">
    <source>
        <dbReference type="Proteomes" id="UP000298602"/>
    </source>
</evidence>
<dbReference type="RefSeq" id="WP_137423930.1">
    <property type="nucleotide sequence ID" value="NZ_CP040098.1"/>
</dbReference>
<keyword evidence="3" id="KW-1185">Reference proteome</keyword>
<dbReference type="KEGG" id="dax:FDQ92_07100"/>
<dbReference type="Proteomes" id="UP000298602">
    <property type="component" value="Chromosome"/>
</dbReference>
<name>A0A4V1ERK5_9BACT</name>
<proteinExistence type="predicted"/>
<reference evidence="2 3" key="2">
    <citation type="submission" date="2019-05" db="EMBL/GenBank/DDBJ databases">
        <authorList>
            <person name="Suflita J.M."/>
            <person name="Marks C.R."/>
        </authorList>
    </citation>
    <scope>NUCLEOTIDE SEQUENCE [LARGE SCALE GENOMIC DNA]</scope>
    <source>
        <strain evidence="2 3">ALDC</strain>
    </source>
</reference>
<dbReference type="EMBL" id="CP040098">
    <property type="protein sequence ID" value="QCQ21961.1"/>
    <property type="molecule type" value="Genomic_DNA"/>
</dbReference>
<gene>
    <name evidence="2" type="ORF">FDQ92_07100</name>
</gene>